<evidence type="ECO:0000256" key="4">
    <source>
        <dbReference type="ARBA" id="ARBA00022679"/>
    </source>
</evidence>
<dbReference type="PANTHER" id="PTHR11088">
    <property type="entry name" value="TRNA DIMETHYLALLYLTRANSFERASE"/>
    <property type="match status" value="1"/>
</dbReference>
<reference evidence="14 15" key="2">
    <citation type="submission" date="2019-01" db="EMBL/GenBank/DDBJ databases">
        <authorList>
            <person name="Li Y."/>
        </authorList>
    </citation>
    <scope>NUCLEOTIDE SEQUENCE [LARGE SCALE GENOMIC DNA]</scope>
    <source>
        <strain evidence="14 15">2D-5</strain>
    </source>
</reference>
<comment type="caution">
    <text evidence="10">Lacks conserved residue(s) required for the propagation of feature annotation.</text>
</comment>
<organism evidence="14 15">
    <name type="scientific">Paenirhodobacter populi</name>
    <dbReference type="NCBI Taxonomy" id="2306993"/>
    <lineage>
        <taxon>Bacteria</taxon>
        <taxon>Pseudomonadati</taxon>
        <taxon>Pseudomonadota</taxon>
        <taxon>Alphaproteobacteria</taxon>
        <taxon>Rhodobacterales</taxon>
        <taxon>Rhodobacter group</taxon>
        <taxon>Paenirhodobacter</taxon>
    </lineage>
</organism>
<keyword evidence="5 10" id="KW-0819">tRNA processing</keyword>
<accession>A0A443J2N5</accession>
<evidence type="ECO:0000256" key="6">
    <source>
        <dbReference type="ARBA" id="ARBA00022741"/>
    </source>
</evidence>
<evidence type="ECO:0000256" key="7">
    <source>
        <dbReference type="ARBA" id="ARBA00022840"/>
    </source>
</evidence>
<feature type="binding site" evidence="10">
    <location>
        <begin position="36"/>
        <end position="43"/>
    </location>
    <ligand>
        <name>ATP</name>
        <dbReference type="ChEBI" id="CHEBI:30616"/>
    </ligand>
</feature>
<sequence length="315" mass="34404">MPSGFNIGIAAPRKIMANRLIDMDKLDSTKPVLIAGPTASGKSALALHLARAQGGVVVNADALQVWSCWRVLSARPSAAEEALAPHLLYGHRAPGEAYSVGHWLREVAPILAAHRAGRGPRPILIGGTGLYFTALTEGLAEIPAIPAGVRDTANRRIADEGAGALLAELDPDTAARIDWLNPARIQRAWEVQAATGRGLAAWQDDTPPPLLALDDCTALVIEAERDWLADRIDRRFDQMLDEGALNEARAVASFWDPQALWAKAIGAPELIAHLRGEMDLEAARERAQAATRQYAKRQRTWFRARMTRWHKIMRP</sequence>
<dbReference type="Gene3D" id="1.10.20.140">
    <property type="match status" value="1"/>
</dbReference>
<feature type="binding site" evidence="10">
    <location>
        <begin position="38"/>
        <end position="43"/>
    </location>
    <ligand>
        <name>substrate</name>
    </ligand>
</feature>
<evidence type="ECO:0000313" key="15">
    <source>
        <dbReference type="Proteomes" id="UP000285710"/>
    </source>
</evidence>
<evidence type="ECO:0000256" key="9">
    <source>
        <dbReference type="ARBA" id="ARBA00049563"/>
    </source>
</evidence>
<evidence type="ECO:0000256" key="8">
    <source>
        <dbReference type="ARBA" id="ARBA00022842"/>
    </source>
</evidence>
<gene>
    <name evidence="10 14" type="primary">miaA</name>
    <name evidence="14" type="ORF">D2T33_02420</name>
</gene>
<feature type="site" description="Interaction with substrate tRNA" evidence="10">
    <location>
        <position position="128"/>
    </location>
</feature>
<dbReference type="Pfam" id="PF01715">
    <property type="entry name" value="IPPT"/>
    <property type="match status" value="1"/>
</dbReference>
<keyword evidence="6 10" id="KW-0547">Nucleotide-binding</keyword>
<comment type="catalytic activity">
    <reaction evidence="9 10 11">
        <text>adenosine(37) in tRNA + dimethylallyl diphosphate = N(6)-dimethylallyladenosine(37) in tRNA + diphosphate</text>
        <dbReference type="Rhea" id="RHEA:26482"/>
        <dbReference type="Rhea" id="RHEA-COMP:10162"/>
        <dbReference type="Rhea" id="RHEA-COMP:10375"/>
        <dbReference type="ChEBI" id="CHEBI:33019"/>
        <dbReference type="ChEBI" id="CHEBI:57623"/>
        <dbReference type="ChEBI" id="CHEBI:74411"/>
        <dbReference type="ChEBI" id="CHEBI:74415"/>
        <dbReference type="EC" id="2.5.1.75"/>
    </reaction>
</comment>
<proteinExistence type="inferred from homology"/>
<keyword evidence="15" id="KW-1185">Reference proteome</keyword>
<comment type="function">
    <text evidence="2 10 12">Catalyzes the transfer of a dimethylallyl group onto the adenine at position 37 in tRNAs that read codons beginning with uridine, leading to the formation of N6-(dimethylallyl)adenosine (i(6)A).</text>
</comment>
<dbReference type="PANTHER" id="PTHR11088:SF60">
    <property type="entry name" value="TRNA DIMETHYLALLYLTRANSFERASE"/>
    <property type="match status" value="1"/>
</dbReference>
<evidence type="ECO:0000256" key="1">
    <source>
        <dbReference type="ARBA" id="ARBA00001946"/>
    </source>
</evidence>
<dbReference type="EC" id="2.5.1.75" evidence="10"/>
<dbReference type="InterPro" id="IPR027417">
    <property type="entry name" value="P-loop_NTPase"/>
</dbReference>
<evidence type="ECO:0000256" key="13">
    <source>
        <dbReference type="RuleBase" id="RU003785"/>
    </source>
</evidence>
<dbReference type="GO" id="GO:0006400">
    <property type="term" value="P:tRNA modification"/>
    <property type="evidence" value="ECO:0007669"/>
    <property type="project" value="TreeGrafter"/>
</dbReference>
<dbReference type="SUPFAM" id="SSF52540">
    <property type="entry name" value="P-loop containing nucleoside triphosphate hydrolases"/>
    <property type="match status" value="2"/>
</dbReference>
<comment type="caution">
    <text evidence="14">The sequence shown here is derived from an EMBL/GenBank/DDBJ whole genome shotgun (WGS) entry which is preliminary data.</text>
</comment>
<dbReference type="Gene3D" id="3.40.50.300">
    <property type="entry name" value="P-loop containing nucleotide triphosphate hydrolases"/>
    <property type="match status" value="1"/>
</dbReference>
<keyword evidence="4 10" id="KW-0808">Transferase</keyword>
<comment type="subunit">
    <text evidence="10">Monomer.</text>
</comment>
<dbReference type="Proteomes" id="UP000285710">
    <property type="component" value="Unassembled WGS sequence"/>
</dbReference>
<evidence type="ECO:0000256" key="11">
    <source>
        <dbReference type="RuleBase" id="RU003783"/>
    </source>
</evidence>
<dbReference type="NCBIfam" id="TIGR00174">
    <property type="entry name" value="miaA"/>
    <property type="match status" value="1"/>
</dbReference>
<dbReference type="EMBL" id="SAUW01000002">
    <property type="protein sequence ID" value="RWR14828.1"/>
    <property type="molecule type" value="Genomic_DNA"/>
</dbReference>
<reference evidence="14 15" key="1">
    <citation type="submission" date="2019-01" db="EMBL/GenBank/DDBJ databases">
        <title>Sinorhodobacter populi sp. nov. isolated from the symptomatic bark tissue of Populus euramericana canker.</title>
        <authorList>
            <person name="Xu G."/>
        </authorList>
    </citation>
    <scope>NUCLEOTIDE SEQUENCE [LARGE SCALE GENOMIC DNA]</scope>
    <source>
        <strain evidence="14 15">2D-5</strain>
    </source>
</reference>
<keyword evidence="7 10" id="KW-0067">ATP-binding</keyword>
<evidence type="ECO:0000313" key="14">
    <source>
        <dbReference type="EMBL" id="RWR14828.1"/>
    </source>
</evidence>
<feature type="site" description="Interaction with substrate tRNA" evidence="10">
    <location>
        <position position="150"/>
    </location>
</feature>
<dbReference type="HAMAP" id="MF_00185">
    <property type="entry name" value="IPP_trans"/>
    <property type="match status" value="1"/>
</dbReference>
<dbReference type="AlphaFoldDB" id="A0A443J2N5"/>
<dbReference type="GO" id="GO:0005524">
    <property type="term" value="F:ATP binding"/>
    <property type="evidence" value="ECO:0007669"/>
    <property type="project" value="UniProtKB-UniRule"/>
</dbReference>
<dbReference type="InterPro" id="IPR018022">
    <property type="entry name" value="IPT"/>
</dbReference>
<name>A0A443J2N5_9RHOB</name>
<keyword evidence="8 10" id="KW-0460">Magnesium</keyword>
<evidence type="ECO:0000256" key="2">
    <source>
        <dbReference type="ARBA" id="ARBA00003213"/>
    </source>
</evidence>
<evidence type="ECO:0000256" key="12">
    <source>
        <dbReference type="RuleBase" id="RU003784"/>
    </source>
</evidence>
<evidence type="ECO:0000256" key="3">
    <source>
        <dbReference type="ARBA" id="ARBA00005842"/>
    </source>
</evidence>
<comment type="cofactor">
    <cofactor evidence="1 10">
        <name>Mg(2+)</name>
        <dbReference type="ChEBI" id="CHEBI:18420"/>
    </cofactor>
</comment>
<dbReference type="InterPro" id="IPR039657">
    <property type="entry name" value="Dimethylallyltransferase"/>
</dbReference>
<dbReference type="GO" id="GO:0052381">
    <property type="term" value="F:tRNA dimethylallyltransferase activity"/>
    <property type="evidence" value="ECO:0007669"/>
    <property type="project" value="UniProtKB-UniRule"/>
</dbReference>
<evidence type="ECO:0000256" key="5">
    <source>
        <dbReference type="ARBA" id="ARBA00022694"/>
    </source>
</evidence>
<comment type="similarity">
    <text evidence="3 10 13">Belongs to the IPP transferase family.</text>
</comment>
<evidence type="ECO:0000256" key="10">
    <source>
        <dbReference type="HAMAP-Rule" id="MF_00185"/>
    </source>
</evidence>
<protein>
    <recommendedName>
        <fullName evidence="10">tRNA dimethylallyltransferase</fullName>
        <ecNumber evidence="10">2.5.1.75</ecNumber>
    </recommendedName>
    <alternativeName>
        <fullName evidence="10">Dimethylallyl diphosphate:tRNA dimethylallyltransferase</fullName>
        <shortName evidence="10">DMAPP:tRNA dimethylallyltransferase</shortName>
        <shortName evidence="10">DMATase</shortName>
    </alternativeName>
    <alternativeName>
        <fullName evidence="10">Isopentenyl-diphosphate:tRNA isopentenyltransferase</fullName>
        <shortName evidence="10">IPP transferase</shortName>
        <shortName evidence="10">IPPT</shortName>
        <shortName evidence="10">IPTase</shortName>
    </alternativeName>
</protein>